<dbReference type="Proteomes" id="UP000469523">
    <property type="component" value="Unassembled WGS sequence"/>
</dbReference>
<comment type="caution">
    <text evidence="1">The sequence shown here is derived from an EMBL/GenBank/DDBJ whole genome shotgun (WGS) entry which is preliminary data.</text>
</comment>
<dbReference type="SUPFAM" id="SSF52540">
    <property type="entry name" value="P-loop containing nucleoside triphosphate hydrolases"/>
    <property type="match status" value="1"/>
</dbReference>
<dbReference type="Gene3D" id="3.40.50.300">
    <property type="entry name" value="P-loop containing nucleotide triphosphate hydrolases"/>
    <property type="match status" value="1"/>
</dbReference>
<keyword evidence="2" id="KW-1185">Reference proteome</keyword>
<name>A0A6N7XTW0_9FIRM</name>
<reference evidence="1 2" key="1">
    <citation type="submission" date="2019-09" db="EMBL/GenBank/DDBJ databases">
        <title>In-depth cultivation of the pig gut microbiome towards novel bacterial diversity and tailored functional studies.</title>
        <authorList>
            <person name="Wylensek D."/>
            <person name="Hitch T.C.A."/>
            <person name="Clavel T."/>
        </authorList>
    </citation>
    <scope>NUCLEOTIDE SEQUENCE [LARGE SCALE GENOMIC DNA]</scope>
    <source>
        <strain evidence="1 2">WCA3-693-APC-4?</strain>
    </source>
</reference>
<organism evidence="1 2">
    <name type="scientific">Tissierella pigra</name>
    <dbReference type="NCBI Taxonomy" id="2607614"/>
    <lineage>
        <taxon>Bacteria</taxon>
        <taxon>Bacillati</taxon>
        <taxon>Bacillota</taxon>
        <taxon>Tissierellia</taxon>
        <taxon>Tissierellales</taxon>
        <taxon>Tissierellaceae</taxon>
        <taxon>Tissierella</taxon>
    </lineage>
</organism>
<dbReference type="InterPro" id="IPR027417">
    <property type="entry name" value="P-loop_NTPase"/>
</dbReference>
<accession>A0A6N7XTW0</accession>
<proteinExistence type="predicted"/>
<evidence type="ECO:0000313" key="1">
    <source>
        <dbReference type="EMBL" id="MSU00853.1"/>
    </source>
</evidence>
<protein>
    <submittedName>
        <fullName evidence="1">AAA family ATPase</fullName>
    </submittedName>
</protein>
<dbReference type="AlphaFoldDB" id="A0A6N7XTW0"/>
<evidence type="ECO:0000313" key="2">
    <source>
        <dbReference type="Proteomes" id="UP000469523"/>
    </source>
</evidence>
<dbReference type="EMBL" id="VUNQ01000008">
    <property type="protein sequence ID" value="MSU00853.1"/>
    <property type="molecule type" value="Genomic_DNA"/>
</dbReference>
<gene>
    <name evidence="1" type="ORF">FYJ83_05145</name>
</gene>
<dbReference type="RefSeq" id="WP_154439274.1">
    <property type="nucleotide sequence ID" value="NZ_JAHLPJ010000001.1"/>
</dbReference>
<sequence>MIIWINGAFGSGKTNTAYELNRRIENSYVYDPEEAGYFIRDNIPNKLKLSDFQDFTIWRDFNYQMLEYMSIHYDGIIIVPMTITSELYYTEILERLRRKDIDIKHFTLVANKETLIKRLRKRGDSSNSWAAKQINRCIEDLSNPIFKEYIDTNKMTIYEVVDYIGESCDIDLLPDERNLVKKRLDKTKIWLRHIRILK</sequence>